<dbReference type="InterPro" id="IPR013762">
    <property type="entry name" value="Integrase-like_cat_sf"/>
</dbReference>
<dbReference type="SUPFAM" id="SSF56349">
    <property type="entry name" value="DNA breaking-rejoining enzymes"/>
    <property type="match status" value="1"/>
</dbReference>
<keyword evidence="4" id="KW-1185">Reference proteome</keyword>
<dbReference type="Proteomes" id="UP001303324">
    <property type="component" value="Chromosome"/>
</dbReference>
<proteinExistence type="predicted"/>
<evidence type="ECO:0000313" key="4">
    <source>
        <dbReference type="Proteomes" id="UP001303324"/>
    </source>
</evidence>
<reference evidence="3 4" key="1">
    <citation type="submission" date="2023-09" db="EMBL/GenBank/DDBJ databases">
        <title>Microbial mechanism of fulvic acid promoting antimony reduction mineralization in rice fields.</title>
        <authorList>
            <person name="Chen G."/>
            <person name="Lan J."/>
        </authorList>
    </citation>
    <scope>NUCLEOTIDE SEQUENCE [LARGE SCALE GENOMIC DNA]</scope>
    <source>
        <strain evidence="3 4">PS1</strain>
    </source>
</reference>
<name>A0ABY9VN87_9BACI</name>
<dbReference type="InterPro" id="IPR011010">
    <property type="entry name" value="DNA_brk_join_enz"/>
</dbReference>
<dbReference type="PROSITE" id="PS51898">
    <property type="entry name" value="TYR_RECOMBINASE"/>
    <property type="match status" value="1"/>
</dbReference>
<organism evidence="3 4">
    <name type="scientific">Mesobacillus jeotgali</name>
    <dbReference type="NCBI Taxonomy" id="129985"/>
    <lineage>
        <taxon>Bacteria</taxon>
        <taxon>Bacillati</taxon>
        <taxon>Bacillota</taxon>
        <taxon>Bacilli</taxon>
        <taxon>Bacillales</taxon>
        <taxon>Bacillaceae</taxon>
        <taxon>Mesobacillus</taxon>
    </lineage>
</organism>
<keyword evidence="1" id="KW-0233">DNA recombination</keyword>
<dbReference type="InterPro" id="IPR050090">
    <property type="entry name" value="Tyrosine_recombinase_XerCD"/>
</dbReference>
<dbReference type="PANTHER" id="PTHR30349:SF82">
    <property type="entry name" value="INTEGRASE_RECOMBINASE YOEC-RELATED"/>
    <property type="match status" value="1"/>
</dbReference>
<dbReference type="PANTHER" id="PTHR30349">
    <property type="entry name" value="PHAGE INTEGRASE-RELATED"/>
    <property type="match status" value="1"/>
</dbReference>
<evidence type="ECO:0000313" key="3">
    <source>
        <dbReference type="EMBL" id="WNF24201.1"/>
    </source>
</evidence>
<dbReference type="RefSeq" id="WP_311074881.1">
    <property type="nucleotide sequence ID" value="NZ_CP134494.1"/>
</dbReference>
<feature type="domain" description="Tyr recombinase" evidence="2">
    <location>
        <begin position="3"/>
        <end position="182"/>
    </location>
</feature>
<sequence>MMKTVSPIKSKNKIMLMKDFLINHSTRDYCLFVLGINTGIKLHDLLNLRVHDVCRQDGEITEVLSIPLYSNPPVYLNESIRSSLKKYLTESSFIGTDYLFRSRKTANPITRQQAYRIINAAARNAGIDEPVGMTTLRKTFGYHAYSQGVAISLIQKRLLHASPSETKHFIGIDQETVQVKIDINL</sequence>
<evidence type="ECO:0000259" key="2">
    <source>
        <dbReference type="PROSITE" id="PS51898"/>
    </source>
</evidence>
<dbReference type="Gene3D" id="1.10.443.10">
    <property type="entry name" value="Intergrase catalytic core"/>
    <property type="match status" value="1"/>
</dbReference>
<accession>A0ABY9VN87</accession>
<protein>
    <submittedName>
        <fullName evidence="3">Tyrosine-type recombinase/integrase</fullName>
    </submittedName>
</protein>
<dbReference type="InterPro" id="IPR002104">
    <property type="entry name" value="Integrase_catalytic"/>
</dbReference>
<gene>
    <name evidence="3" type="ORF">RH061_06890</name>
</gene>
<evidence type="ECO:0000256" key="1">
    <source>
        <dbReference type="ARBA" id="ARBA00023172"/>
    </source>
</evidence>
<dbReference type="Pfam" id="PF00589">
    <property type="entry name" value="Phage_integrase"/>
    <property type="match status" value="1"/>
</dbReference>
<dbReference type="EMBL" id="CP134494">
    <property type="protein sequence ID" value="WNF24201.1"/>
    <property type="molecule type" value="Genomic_DNA"/>
</dbReference>